<evidence type="ECO:0000313" key="4">
    <source>
        <dbReference type="Proteomes" id="UP000318864"/>
    </source>
</evidence>
<sequence>MKGPGLLWMFQTAAGLSMAGPMFVIGFDLFRSGETAIGVGFFAIGAVALYLPTYLIQRIGGPRTWIRRRLGRSGGESSTDASAPSSGGSNADFEGESASRANSNGAGLLERLRRR</sequence>
<keyword evidence="2" id="KW-0472">Membrane</keyword>
<dbReference type="Proteomes" id="UP000318864">
    <property type="component" value="Unassembled WGS sequence"/>
</dbReference>
<feature type="compositionally biased region" description="Polar residues" evidence="1">
    <location>
        <begin position="79"/>
        <end position="89"/>
    </location>
</feature>
<dbReference type="OrthoDB" id="157531at2157"/>
<keyword evidence="4" id="KW-1185">Reference proteome</keyword>
<evidence type="ECO:0000256" key="1">
    <source>
        <dbReference type="SAM" id="MobiDB-lite"/>
    </source>
</evidence>
<gene>
    <name evidence="3" type="ORF">D8Y22_07570</name>
</gene>
<reference evidence="3 4" key="1">
    <citation type="submission" date="2018-10" db="EMBL/GenBank/DDBJ databases">
        <title>Natronolimnobius sp. XQ-INN 246 isolated from Inner Mongolia Autonomous Region of China.</title>
        <authorList>
            <person name="Xue Q."/>
        </authorList>
    </citation>
    <scope>NUCLEOTIDE SEQUENCE [LARGE SCALE GENOMIC DNA]</scope>
    <source>
        <strain evidence="3 4">XQ-INN 246</strain>
    </source>
</reference>
<feature type="region of interest" description="Disordered" evidence="1">
    <location>
        <begin position="69"/>
        <end position="115"/>
    </location>
</feature>
<keyword evidence="2" id="KW-1133">Transmembrane helix</keyword>
<organism evidence="3 4">
    <name type="scientific">Salinadaptatus halalkaliphilus</name>
    <dbReference type="NCBI Taxonomy" id="2419781"/>
    <lineage>
        <taxon>Archaea</taxon>
        <taxon>Methanobacteriati</taxon>
        <taxon>Methanobacteriota</taxon>
        <taxon>Stenosarchaea group</taxon>
        <taxon>Halobacteria</taxon>
        <taxon>Halobacteriales</taxon>
        <taxon>Natrialbaceae</taxon>
        <taxon>Salinadaptatus</taxon>
    </lineage>
</organism>
<protein>
    <submittedName>
        <fullName evidence="3">Uncharacterized protein</fullName>
    </submittedName>
</protein>
<dbReference type="RefSeq" id="WP_141464099.1">
    <property type="nucleotide sequence ID" value="NZ_RBZW01000021.1"/>
</dbReference>
<accession>A0A4S3TLW9</accession>
<proteinExistence type="predicted"/>
<evidence type="ECO:0000313" key="3">
    <source>
        <dbReference type="EMBL" id="THE65076.1"/>
    </source>
</evidence>
<name>A0A4S3TLW9_9EURY</name>
<comment type="caution">
    <text evidence="3">The sequence shown here is derived from an EMBL/GenBank/DDBJ whole genome shotgun (WGS) entry which is preliminary data.</text>
</comment>
<feature type="transmembrane region" description="Helical" evidence="2">
    <location>
        <begin position="35"/>
        <end position="56"/>
    </location>
</feature>
<dbReference type="AlphaFoldDB" id="A0A4S3TLW9"/>
<dbReference type="EMBL" id="RBZW01000021">
    <property type="protein sequence ID" value="THE65076.1"/>
    <property type="molecule type" value="Genomic_DNA"/>
</dbReference>
<evidence type="ECO:0000256" key="2">
    <source>
        <dbReference type="SAM" id="Phobius"/>
    </source>
</evidence>
<keyword evidence="2" id="KW-0812">Transmembrane</keyword>